<dbReference type="SUPFAM" id="SSF55811">
    <property type="entry name" value="Nudix"/>
    <property type="match status" value="1"/>
</dbReference>
<dbReference type="EC" id="3.6.1.-" evidence="2"/>
<feature type="domain" description="Nudix hydrolase" evidence="1">
    <location>
        <begin position="4"/>
        <end position="154"/>
    </location>
</feature>
<name>A0A517YS94_9BACT</name>
<accession>A0A517YS94</accession>
<dbReference type="CDD" id="cd04664">
    <property type="entry name" value="NUDIX_DHNTPase_like"/>
    <property type="match status" value="1"/>
</dbReference>
<evidence type="ECO:0000313" key="2">
    <source>
        <dbReference type="EMBL" id="QDU33093.1"/>
    </source>
</evidence>
<dbReference type="Proteomes" id="UP000317369">
    <property type="component" value="Chromosome"/>
</dbReference>
<keyword evidence="2" id="KW-0378">Hydrolase</keyword>
<dbReference type="GO" id="GO:0016787">
    <property type="term" value="F:hydrolase activity"/>
    <property type="evidence" value="ECO:0007669"/>
    <property type="project" value="UniProtKB-KW"/>
</dbReference>
<evidence type="ECO:0000259" key="1">
    <source>
        <dbReference type="PROSITE" id="PS51462"/>
    </source>
</evidence>
<dbReference type="EMBL" id="CP036425">
    <property type="protein sequence ID" value="QDU33093.1"/>
    <property type="molecule type" value="Genomic_DNA"/>
</dbReference>
<proteinExistence type="predicted"/>
<evidence type="ECO:0000313" key="3">
    <source>
        <dbReference type="Proteomes" id="UP000317369"/>
    </source>
</evidence>
<keyword evidence="3" id="KW-1185">Reference proteome</keyword>
<protein>
    <submittedName>
        <fullName evidence="2">Dihydroneopterin triphosphate pyrophosphatase</fullName>
        <ecNumber evidence="2">3.6.1.-</ecNumber>
    </submittedName>
</protein>
<sequence>MHPMPRAPFQILVIPFIHLPDSNPRYALFRRVDNQLWQFIAGGGENNESPQQAASREAFEEAAIPATSPLIPLQSQHQIPTSAFPNNPWPPTLSHIPEHTFAIDLTPSPPSLPHPNPANIQLSAEHTHYRWHDYQTALNHLHWQSNRTALTELHTLLTSPQAIK</sequence>
<dbReference type="Pfam" id="PF00293">
    <property type="entry name" value="NUDIX"/>
    <property type="match status" value="1"/>
</dbReference>
<dbReference type="Gene3D" id="3.90.79.10">
    <property type="entry name" value="Nucleoside Triphosphate Pyrophosphohydrolase"/>
    <property type="match status" value="1"/>
</dbReference>
<gene>
    <name evidence="2" type="primary">nudB</name>
    <name evidence="2" type="ORF">KS4_11350</name>
</gene>
<reference evidence="2 3" key="1">
    <citation type="submission" date="2019-02" db="EMBL/GenBank/DDBJ databases">
        <title>Deep-cultivation of Planctomycetes and their phenomic and genomic characterization uncovers novel biology.</title>
        <authorList>
            <person name="Wiegand S."/>
            <person name="Jogler M."/>
            <person name="Boedeker C."/>
            <person name="Pinto D."/>
            <person name="Vollmers J."/>
            <person name="Rivas-Marin E."/>
            <person name="Kohn T."/>
            <person name="Peeters S.H."/>
            <person name="Heuer A."/>
            <person name="Rast P."/>
            <person name="Oberbeckmann S."/>
            <person name="Bunk B."/>
            <person name="Jeske O."/>
            <person name="Meyerdierks A."/>
            <person name="Storesund J.E."/>
            <person name="Kallscheuer N."/>
            <person name="Luecker S."/>
            <person name="Lage O.M."/>
            <person name="Pohl T."/>
            <person name="Merkel B.J."/>
            <person name="Hornburger P."/>
            <person name="Mueller R.-W."/>
            <person name="Bruemmer F."/>
            <person name="Labrenz M."/>
            <person name="Spormann A.M."/>
            <person name="Op den Camp H."/>
            <person name="Overmann J."/>
            <person name="Amann R."/>
            <person name="Jetten M.S.M."/>
            <person name="Mascher T."/>
            <person name="Medema M.H."/>
            <person name="Devos D.P."/>
            <person name="Kaster A.-K."/>
            <person name="Ovreas L."/>
            <person name="Rohde M."/>
            <person name="Galperin M.Y."/>
            <person name="Jogler C."/>
        </authorList>
    </citation>
    <scope>NUCLEOTIDE SEQUENCE [LARGE SCALE GENOMIC DNA]</scope>
    <source>
        <strain evidence="2 3">KS4</strain>
    </source>
</reference>
<dbReference type="InterPro" id="IPR015797">
    <property type="entry name" value="NUDIX_hydrolase-like_dom_sf"/>
</dbReference>
<dbReference type="OrthoDB" id="9787476at2"/>
<dbReference type="PROSITE" id="PS51462">
    <property type="entry name" value="NUDIX"/>
    <property type="match status" value="1"/>
</dbReference>
<dbReference type="AlphaFoldDB" id="A0A517YS94"/>
<dbReference type="KEGG" id="pcor:KS4_11350"/>
<dbReference type="InterPro" id="IPR000086">
    <property type="entry name" value="NUDIX_hydrolase_dom"/>
</dbReference>
<organism evidence="2 3">
    <name type="scientific">Poriferisphaera corsica</name>
    <dbReference type="NCBI Taxonomy" id="2528020"/>
    <lineage>
        <taxon>Bacteria</taxon>
        <taxon>Pseudomonadati</taxon>
        <taxon>Planctomycetota</taxon>
        <taxon>Phycisphaerae</taxon>
        <taxon>Phycisphaerales</taxon>
        <taxon>Phycisphaeraceae</taxon>
        <taxon>Poriferisphaera</taxon>
    </lineage>
</organism>